<comment type="caution">
    <text evidence="2">The sequence shown here is derived from an EMBL/GenBank/DDBJ whole genome shotgun (WGS) entry which is preliminary data.</text>
</comment>
<keyword evidence="1" id="KW-0812">Transmembrane</keyword>
<reference evidence="2 3" key="1">
    <citation type="submission" date="2019-10" db="EMBL/GenBank/DDBJ databases">
        <title>Whole genome shotgun sequence of Acrocarpospora pleiomorpha NBRC 16267.</title>
        <authorList>
            <person name="Ichikawa N."/>
            <person name="Kimura A."/>
            <person name="Kitahashi Y."/>
            <person name="Komaki H."/>
            <person name="Oguchi A."/>
        </authorList>
    </citation>
    <scope>NUCLEOTIDE SEQUENCE [LARGE SCALE GENOMIC DNA]</scope>
    <source>
        <strain evidence="2 3">NBRC 16267</strain>
    </source>
</reference>
<name>A0A5M3XBQ9_9ACTN</name>
<keyword evidence="3" id="KW-1185">Reference proteome</keyword>
<dbReference type="RefSeq" id="WP_155343332.1">
    <property type="nucleotide sequence ID" value="NZ_BAAAHM010000017.1"/>
</dbReference>
<evidence type="ECO:0000313" key="3">
    <source>
        <dbReference type="Proteomes" id="UP000377595"/>
    </source>
</evidence>
<dbReference type="AlphaFoldDB" id="A0A5M3XBQ9"/>
<evidence type="ECO:0000313" key="2">
    <source>
        <dbReference type="EMBL" id="GES18192.1"/>
    </source>
</evidence>
<dbReference type="EMBL" id="BLAF01000006">
    <property type="protein sequence ID" value="GES18192.1"/>
    <property type="molecule type" value="Genomic_DNA"/>
</dbReference>
<evidence type="ECO:0000256" key="1">
    <source>
        <dbReference type="SAM" id="Phobius"/>
    </source>
</evidence>
<keyword evidence="1" id="KW-1133">Transmembrane helix</keyword>
<organism evidence="2 3">
    <name type="scientific">Acrocarpospora pleiomorpha</name>
    <dbReference type="NCBI Taxonomy" id="90975"/>
    <lineage>
        <taxon>Bacteria</taxon>
        <taxon>Bacillati</taxon>
        <taxon>Actinomycetota</taxon>
        <taxon>Actinomycetes</taxon>
        <taxon>Streptosporangiales</taxon>
        <taxon>Streptosporangiaceae</taxon>
        <taxon>Acrocarpospora</taxon>
    </lineage>
</organism>
<sequence>MGAIVKRQPILIRMIIVIGVVALGRIAALLGWIPPDWAVSEDRVQDWIDGGLVLLAAWEARRVVTPVAAPRDNQGRVLAPTAIYPPKRSGL</sequence>
<dbReference type="OrthoDB" id="3542729at2"/>
<proteinExistence type="predicted"/>
<protein>
    <submittedName>
        <fullName evidence="2">Uncharacterized protein</fullName>
    </submittedName>
</protein>
<dbReference type="Proteomes" id="UP000377595">
    <property type="component" value="Unassembled WGS sequence"/>
</dbReference>
<feature type="transmembrane region" description="Helical" evidence="1">
    <location>
        <begin position="12"/>
        <end position="33"/>
    </location>
</feature>
<gene>
    <name evidence="2" type="ORF">Aple_010870</name>
</gene>
<keyword evidence="1" id="KW-0472">Membrane</keyword>
<accession>A0A5M3XBQ9</accession>